<dbReference type="RefSeq" id="WP_379727570.1">
    <property type="nucleotide sequence ID" value="NZ_JBHSMS010000102.1"/>
</dbReference>
<evidence type="ECO:0000313" key="1">
    <source>
        <dbReference type="EMBL" id="MFC5514112.1"/>
    </source>
</evidence>
<name>A0ABW0PRG7_9BURK</name>
<dbReference type="Proteomes" id="UP001596031">
    <property type="component" value="Unassembled WGS sequence"/>
</dbReference>
<organism evidence="1 2">
    <name type="scientific">Massilia jejuensis</name>
    <dbReference type="NCBI Taxonomy" id="648894"/>
    <lineage>
        <taxon>Bacteria</taxon>
        <taxon>Pseudomonadati</taxon>
        <taxon>Pseudomonadota</taxon>
        <taxon>Betaproteobacteria</taxon>
        <taxon>Burkholderiales</taxon>
        <taxon>Oxalobacteraceae</taxon>
        <taxon>Telluria group</taxon>
        <taxon>Massilia</taxon>
    </lineage>
</organism>
<comment type="caution">
    <text evidence="1">The sequence shown here is derived from an EMBL/GenBank/DDBJ whole genome shotgun (WGS) entry which is preliminary data.</text>
</comment>
<evidence type="ECO:0008006" key="3">
    <source>
        <dbReference type="Google" id="ProtNLM"/>
    </source>
</evidence>
<evidence type="ECO:0000313" key="2">
    <source>
        <dbReference type="Proteomes" id="UP001596031"/>
    </source>
</evidence>
<protein>
    <recommendedName>
        <fullName evidence="3">Plasmid replication DNA-binding protein KfrA</fullName>
    </recommendedName>
</protein>
<sequence length="271" mass="29501">MTRPIFQPSDDEARILINRLQSINAAHPLNPRDHGPFVRAFVRAVYEATGKTFSPVIYRRLLDAYAPERRPSTSTLERAKQSLIDEIDLEREGAAEVAAADAPHLAALIRDAVREAIGTYSVQSPRAAGPSPGPSASAGTDVAFWRERAAESERVVAEVQAQAARLAGELLAARASLVAMAAELTAAQNLVRDQTAQIGKLAAEFEQARMFSMRAIDDARGETRAWRERCASVEAQAAARAREDNILLETFRQLAYQRGATIPAVLQKGSK</sequence>
<reference evidence="2" key="1">
    <citation type="journal article" date="2019" name="Int. J. Syst. Evol. Microbiol.">
        <title>The Global Catalogue of Microorganisms (GCM) 10K type strain sequencing project: providing services to taxonomists for standard genome sequencing and annotation.</title>
        <authorList>
            <consortium name="The Broad Institute Genomics Platform"/>
            <consortium name="The Broad Institute Genome Sequencing Center for Infectious Disease"/>
            <person name="Wu L."/>
            <person name="Ma J."/>
        </authorList>
    </citation>
    <scope>NUCLEOTIDE SEQUENCE [LARGE SCALE GENOMIC DNA]</scope>
    <source>
        <strain evidence="2">CCUG 38813</strain>
    </source>
</reference>
<proteinExistence type="predicted"/>
<accession>A0ABW0PRG7</accession>
<dbReference type="EMBL" id="JBHSMS010000102">
    <property type="protein sequence ID" value="MFC5514112.1"/>
    <property type="molecule type" value="Genomic_DNA"/>
</dbReference>
<keyword evidence="2" id="KW-1185">Reference proteome</keyword>
<gene>
    <name evidence="1" type="ORF">ACFPOU_23705</name>
</gene>